<evidence type="ECO:0000313" key="14">
    <source>
        <dbReference type="Proteomes" id="UP001152795"/>
    </source>
</evidence>
<dbReference type="OrthoDB" id="5980554at2759"/>
<protein>
    <recommendedName>
        <fullName evidence="3">Spindle and centriole-associated protein 1</fullName>
    </recommendedName>
    <alternativeName>
        <fullName evidence="10">Coiled-coil domain-containing protein 52</fullName>
    </alternativeName>
</protein>
<proteinExistence type="predicted"/>
<name>A0A7D9HNL4_PARCT</name>
<reference evidence="13" key="1">
    <citation type="submission" date="2020-04" db="EMBL/GenBank/DDBJ databases">
        <authorList>
            <person name="Alioto T."/>
            <person name="Alioto T."/>
            <person name="Gomez Garrido J."/>
        </authorList>
    </citation>
    <scope>NUCLEOTIDE SEQUENCE</scope>
    <source>
        <strain evidence="13">A484AB</strain>
    </source>
</reference>
<keyword evidence="7 11" id="KW-0175">Coiled coil</keyword>
<keyword evidence="8" id="KW-0206">Cytoskeleton</keyword>
<keyword evidence="9" id="KW-0131">Cell cycle</keyword>
<dbReference type="GO" id="GO:0090307">
    <property type="term" value="P:mitotic spindle assembly"/>
    <property type="evidence" value="ECO:0007669"/>
    <property type="project" value="InterPro"/>
</dbReference>
<keyword evidence="14" id="KW-1185">Reference proteome</keyword>
<evidence type="ECO:0000256" key="9">
    <source>
        <dbReference type="ARBA" id="ARBA00023306"/>
    </source>
</evidence>
<feature type="region of interest" description="Disordered" evidence="12">
    <location>
        <begin position="201"/>
        <end position="283"/>
    </location>
</feature>
<dbReference type="Proteomes" id="UP001152795">
    <property type="component" value="Unassembled WGS sequence"/>
</dbReference>
<sequence length="480" mass="53934">MIDNLEDEVRMFEQETGREQTSMSFVTKEKESFGGFTVSILHAITKLVGYLRDCENQRKTDLNLKQDIFLTLQQQQMLIDALTNEVICLQDENRTLRDEMETSKERTEEGIKLIKREIYAVLKSREYETLSSDMAFLYDRQTSETGNSQRPLQDVVRSHGIRDNFEYLSASEDGFSKLSEQNHDNSVKINPATNNTVVQETTARTSLQNKTTPPSGSVASNIGSSQNSQITGPSSITPQFDEQQKTGNTSNSVNNQDSVPHNVETPPNQDSVPHTIETSPVHNQPLQFETCTVDGAENFPVNYQRPLSERKSSDNISDLTTPGNTSTSGVFTYYNPVVTNTLGNENQTSPMPCASDKYVHDDLQRASVFIGRNQTTSPHRRSKQGEGNVHSISQRDDSASDVKPASHSKMSPEVSPALFDRKLLPERSGQERVVVRLPSMWQDYDARVQRNTPTVTLNKQVVKQKSENGWFALSSHMKSR</sequence>
<evidence type="ECO:0000256" key="12">
    <source>
        <dbReference type="SAM" id="MobiDB-lite"/>
    </source>
</evidence>
<dbReference type="AlphaFoldDB" id="A0A7D9HNL4"/>
<keyword evidence="5" id="KW-0132">Cell division</keyword>
<comment type="subcellular location">
    <subcellularLocation>
        <location evidence="1">Cytoplasm</location>
        <location evidence="1">Cytoskeleton</location>
        <location evidence="1">Microtubule organizing center</location>
        <location evidence="1">Centrosome</location>
        <location evidence="1">Centriole</location>
    </subcellularLocation>
    <subcellularLocation>
        <location evidence="2">Cytoplasm</location>
        <location evidence="2">Cytoskeleton</location>
        <location evidence="2">Spindle</location>
    </subcellularLocation>
</comment>
<evidence type="ECO:0000256" key="4">
    <source>
        <dbReference type="ARBA" id="ARBA00022490"/>
    </source>
</evidence>
<evidence type="ECO:0000256" key="11">
    <source>
        <dbReference type="SAM" id="Coils"/>
    </source>
</evidence>
<accession>A0A7D9HNL4</accession>
<dbReference type="PANTHER" id="PTHR31167:SF3">
    <property type="entry name" value="SPINDLE AND CENTRIOLE-ASSOCIATED PROTEIN 1"/>
    <property type="match status" value="1"/>
</dbReference>
<organism evidence="13 14">
    <name type="scientific">Paramuricea clavata</name>
    <name type="common">Red gorgonian</name>
    <name type="synonym">Violescent sea-whip</name>
    <dbReference type="NCBI Taxonomy" id="317549"/>
    <lineage>
        <taxon>Eukaryota</taxon>
        <taxon>Metazoa</taxon>
        <taxon>Cnidaria</taxon>
        <taxon>Anthozoa</taxon>
        <taxon>Octocorallia</taxon>
        <taxon>Malacalcyonacea</taxon>
        <taxon>Plexauridae</taxon>
        <taxon>Paramuricea</taxon>
    </lineage>
</organism>
<evidence type="ECO:0000256" key="3">
    <source>
        <dbReference type="ARBA" id="ARBA00018313"/>
    </source>
</evidence>
<evidence type="ECO:0000256" key="7">
    <source>
        <dbReference type="ARBA" id="ARBA00023054"/>
    </source>
</evidence>
<dbReference type="GO" id="GO:0046599">
    <property type="term" value="P:regulation of centriole replication"/>
    <property type="evidence" value="ECO:0007669"/>
    <property type="project" value="TreeGrafter"/>
</dbReference>
<keyword evidence="6" id="KW-0498">Mitosis</keyword>
<dbReference type="Pfam" id="PF15678">
    <property type="entry name" value="SPICE"/>
    <property type="match status" value="1"/>
</dbReference>
<dbReference type="GO" id="GO:0051301">
    <property type="term" value="P:cell division"/>
    <property type="evidence" value="ECO:0007669"/>
    <property type="project" value="UniProtKB-KW"/>
</dbReference>
<keyword evidence="4" id="KW-0963">Cytoplasm</keyword>
<dbReference type="GO" id="GO:0005813">
    <property type="term" value="C:centrosome"/>
    <property type="evidence" value="ECO:0007669"/>
    <property type="project" value="TreeGrafter"/>
</dbReference>
<comment type="caution">
    <text evidence="13">The sequence shown here is derived from an EMBL/GenBank/DDBJ whole genome shotgun (WGS) entry which is preliminary data.</text>
</comment>
<dbReference type="GO" id="GO:0051310">
    <property type="term" value="P:metaphase chromosome alignment"/>
    <property type="evidence" value="ECO:0007669"/>
    <property type="project" value="TreeGrafter"/>
</dbReference>
<dbReference type="PANTHER" id="PTHR31167">
    <property type="entry name" value="SPINDLE AND CENTRIOLE ASSOCIATED PROTEIN 1 SPICE1"/>
    <property type="match status" value="1"/>
</dbReference>
<evidence type="ECO:0000256" key="10">
    <source>
        <dbReference type="ARBA" id="ARBA00030722"/>
    </source>
</evidence>
<dbReference type="GO" id="GO:0005814">
    <property type="term" value="C:centriole"/>
    <property type="evidence" value="ECO:0007669"/>
    <property type="project" value="UniProtKB-SubCell"/>
</dbReference>
<evidence type="ECO:0000256" key="6">
    <source>
        <dbReference type="ARBA" id="ARBA00022776"/>
    </source>
</evidence>
<gene>
    <name evidence="13" type="ORF">PACLA_8A039939</name>
</gene>
<feature type="coiled-coil region" evidence="11">
    <location>
        <begin position="72"/>
        <end position="117"/>
    </location>
</feature>
<dbReference type="GO" id="GO:0005819">
    <property type="term" value="C:spindle"/>
    <property type="evidence" value="ECO:0007669"/>
    <property type="project" value="UniProtKB-SubCell"/>
</dbReference>
<evidence type="ECO:0000256" key="2">
    <source>
        <dbReference type="ARBA" id="ARBA00004186"/>
    </source>
</evidence>
<evidence type="ECO:0000256" key="8">
    <source>
        <dbReference type="ARBA" id="ARBA00023212"/>
    </source>
</evidence>
<evidence type="ECO:0000313" key="13">
    <source>
        <dbReference type="EMBL" id="CAB3989439.1"/>
    </source>
</evidence>
<evidence type="ECO:0000256" key="1">
    <source>
        <dbReference type="ARBA" id="ARBA00004114"/>
    </source>
</evidence>
<dbReference type="InterPro" id="IPR031387">
    <property type="entry name" value="SPICE1"/>
</dbReference>
<evidence type="ECO:0000256" key="5">
    <source>
        <dbReference type="ARBA" id="ARBA00022618"/>
    </source>
</evidence>
<dbReference type="EMBL" id="CACRXK020001489">
    <property type="protein sequence ID" value="CAB3989439.1"/>
    <property type="molecule type" value="Genomic_DNA"/>
</dbReference>
<feature type="region of interest" description="Disordered" evidence="12">
    <location>
        <begin position="370"/>
        <end position="414"/>
    </location>
</feature>